<evidence type="ECO:0000313" key="3">
    <source>
        <dbReference type="EMBL" id="CAJ0608009.1"/>
    </source>
</evidence>
<organism evidence="3 4">
    <name type="scientific">Cylicocyclus nassatus</name>
    <name type="common">Nematode worm</name>
    <dbReference type="NCBI Taxonomy" id="53992"/>
    <lineage>
        <taxon>Eukaryota</taxon>
        <taxon>Metazoa</taxon>
        <taxon>Ecdysozoa</taxon>
        <taxon>Nematoda</taxon>
        <taxon>Chromadorea</taxon>
        <taxon>Rhabditida</taxon>
        <taxon>Rhabditina</taxon>
        <taxon>Rhabditomorpha</taxon>
        <taxon>Strongyloidea</taxon>
        <taxon>Strongylidae</taxon>
        <taxon>Cylicocyclus</taxon>
    </lineage>
</organism>
<sequence length="143" mass="16054">MNKFLVDLKGKLLKIPVAWWITLLVIVFILVGLSFLSNVYDYVGLRYRRVRAKSQLAQFDEMMTRIGQGTVTGTPLAPNEQVLRAVCKCEVAARLCRDFYRVSSVSPIAFECDVTTASYNRMPPTPSISVSTYEISSEATHVI</sequence>
<keyword evidence="1" id="KW-0812">Transmembrane</keyword>
<gene>
    <name evidence="2" type="ORF">CYNAS_LOCUS19986</name>
    <name evidence="3" type="ORF">CYNAS_LOCUS19992</name>
</gene>
<keyword evidence="1" id="KW-0472">Membrane</keyword>
<keyword evidence="4" id="KW-1185">Reference proteome</keyword>
<dbReference type="AlphaFoldDB" id="A0AA36HDC3"/>
<keyword evidence="1" id="KW-1133">Transmembrane helix</keyword>
<reference evidence="3" key="1">
    <citation type="submission" date="2023-07" db="EMBL/GenBank/DDBJ databases">
        <authorList>
            <consortium name="CYATHOMIX"/>
        </authorList>
    </citation>
    <scope>NUCLEOTIDE SEQUENCE</scope>
    <source>
        <strain evidence="3">N/A</strain>
    </source>
</reference>
<accession>A0AA36HDC3</accession>
<evidence type="ECO:0000256" key="1">
    <source>
        <dbReference type="SAM" id="Phobius"/>
    </source>
</evidence>
<name>A0AA36HDC3_CYLNA</name>
<proteinExistence type="predicted"/>
<evidence type="ECO:0000313" key="4">
    <source>
        <dbReference type="Proteomes" id="UP001176961"/>
    </source>
</evidence>
<dbReference type="EMBL" id="CATQJL010000316">
    <property type="protein sequence ID" value="CAJ0608003.1"/>
    <property type="molecule type" value="Genomic_DNA"/>
</dbReference>
<dbReference type="Proteomes" id="UP001176961">
    <property type="component" value="Unassembled WGS sequence"/>
</dbReference>
<evidence type="ECO:0000313" key="2">
    <source>
        <dbReference type="EMBL" id="CAJ0608003.1"/>
    </source>
</evidence>
<comment type="caution">
    <text evidence="3">The sequence shown here is derived from an EMBL/GenBank/DDBJ whole genome shotgun (WGS) entry which is preliminary data.</text>
</comment>
<protein>
    <submittedName>
        <fullName evidence="3">Uncharacterized protein</fullName>
    </submittedName>
</protein>
<dbReference type="EMBL" id="CATQJL010000316">
    <property type="protein sequence ID" value="CAJ0608009.1"/>
    <property type="molecule type" value="Genomic_DNA"/>
</dbReference>
<feature type="transmembrane region" description="Helical" evidence="1">
    <location>
        <begin position="20"/>
        <end position="43"/>
    </location>
</feature>